<dbReference type="EMBL" id="JAWDGP010000545">
    <property type="protein sequence ID" value="KAK3799664.1"/>
    <property type="molecule type" value="Genomic_DNA"/>
</dbReference>
<gene>
    <name evidence="1" type="ORF">RRG08_027170</name>
</gene>
<comment type="caution">
    <text evidence="1">The sequence shown here is derived from an EMBL/GenBank/DDBJ whole genome shotgun (WGS) entry which is preliminary data.</text>
</comment>
<keyword evidence="2" id="KW-1185">Reference proteome</keyword>
<sequence length="67" mass="7237">MAQPQVALPSVATELSFCALNIRRPAAFQAKCGDLTPAYQIPVIGTNRKPVVTELAEQLNLLQTVTE</sequence>
<dbReference type="AlphaFoldDB" id="A0AAE1E9T0"/>
<name>A0AAE1E9T0_9GAST</name>
<evidence type="ECO:0000313" key="2">
    <source>
        <dbReference type="Proteomes" id="UP001283361"/>
    </source>
</evidence>
<accession>A0AAE1E9T0</accession>
<organism evidence="1 2">
    <name type="scientific">Elysia crispata</name>
    <name type="common">lettuce slug</name>
    <dbReference type="NCBI Taxonomy" id="231223"/>
    <lineage>
        <taxon>Eukaryota</taxon>
        <taxon>Metazoa</taxon>
        <taxon>Spiralia</taxon>
        <taxon>Lophotrochozoa</taxon>
        <taxon>Mollusca</taxon>
        <taxon>Gastropoda</taxon>
        <taxon>Heterobranchia</taxon>
        <taxon>Euthyneura</taxon>
        <taxon>Panpulmonata</taxon>
        <taxon>Sacoglossa</taxon>
        <taxon>Placobranchoidea</taxon>
        <taxon>Plakobranchidae</taxon>
        <taxon>Elysia</taxon>
    </lineage>
</organism>
<proteinExistence type="predicted"/>
<protein>
    <submittedName>
        <fullName evidence="1">Uncharacterized protein</fullName>
    </submittedName>
</protein>
<evidence type="ECO:0000313" key="1">
    <source>
        <dbReference type="EMBL" id="KAK3799664.1"/>
    </source>
</evidence>
<reference evidence="1" key="1">
    <citation type="journal article" date="2023" name="G3 (Bethesda)">
        <title>A reference genome for the long-term kleptoplast-retaining sea slug Elysia crispata morphotype clarki.</title>
        <authorList>
            <person name="Eastman K.E."/>
            <person name="Pendleton A.L."/>
            <person name="Shaikh M.A."/>
            <person name="Suttiyut T."/>
            <person name="Ogas R."/>
            <person name="Tomko P."/>
            <person name="Gavelis G."/>
            <person name="Widhalm J.R."/>
            <person name="Wisecaver J.H."/>
        </authorList>
    </citation>
    <scope>NUCLEOTIDE SEQUENCE</scope>
    <source>
        <strain evidence="1">ECLA1</strain>
    </source>
</reference>
<dbReference type="Proteomes" id="UP001283361">
    <property type="component" value="Unassembled WGS sequence"/>
</dbReference>